<dbReference type="InterPro" id="IPR029033">
    <property type="entry name" value="His_PPase_superfam"/>
</dbReference>
<organism evidence="5 6">
    <name type="scientific">Candidatus Avipropionibacterium avicola</name>
    <dbReference type="NCBI Taxonomy" id="2840701"/>
    <lineage>
        <taxon>Bacteria</taxon>
        <taxon>Bacillati</taxon>
        <taxon>Actinomycetota</taxon>
        <taxon>Actinomycetes</taxon>
        <taxon>Propionibacteriales</taxon>
        <taxon>Propionibacteriaceae</taxon>
        <taxon>Propionibacteriaceae incertae sedis</taxon>
        <taxon>Candidatus Avipropionibacterium</taxon>
    </lineage>
</organism>
<feature type="binding site" evidence="4">
    <location>
        <begin position="8"/>
        <end position="15"/>
    </location>
    <ligand>
        <name>substrate</name>
    </ligand>
</feature>
<dbReference type="Gene3D" id="3.40.50.1240">
    <property type="entry name" value="Phosphoglycerate mutase-like"/>
    <property type="match status" value="1"/>
</dbReference>
<sequence>MTRLVLVRHGESHWNAERRYQGQMDSGLTELGRDQAAQVGRRLVDEIGTPSAIWSSDLPRARDTSRPYSEAVAVPVVEDRRLREIDIGDWGGFRTDELAEEHRETVAAFTSGQDIRRGGGETFAELRARVVECLFEAVADQEGPVVVFCHGGAIQVAAAEAAGAPNPRPLGFVGPSNCSLTEFRLTPERFALVSYNRGLPAS</sequence>
<keyword evidence="2" id="KW-0413">Isomerase</keyword>
<reference evidence="5" key="1">
    <citation type="submission" date="2020-10" db="EMBL/GenBank/DDBJ databases">
        <authorList>
            <person name="Gilroy R."/>
        </authorList>
    </citation>
    <scope>NUCLEOTIDE SEQUENCE</scope>
    <source>
        <strain evidence="5">ChiGjej1B1-24693</strain>
    </source>
</reference>
<dbReference type="InterPro" id="IPR001345">
    <property type="entry name" value="PG/BPGM_mutase_AS"/>
</dbReference>
<dbReference type="GO" id="GO:0016791">
    <property type="term" value="F:phosphatase activity"/>
    <property type="evidence" value="ECO:0007669"/>
    <property type="project" value="TreeGrafter"/>
</dbReference>
<protein>
    <submittedName>
        <fullName evidence="5">Histidine phosphatase family protein</fullName>
    </submittedName>
</protein>
<dbReference type="PROSITE" id="PS00175">
    <property type="entry name" value="PG_MUTASE"/>
    <property type="match status" value="1"/>
</dbReference>
<dbReference type="GO" id="GO:0005737">
    <property type="term" value="C:cytoplasm"/>
    <property type="evidence" value="ECO:0007669"/>
    <property type="project" value="TreeGrafter"/>
</dbReference>
<dbReference type="InterPro" id="IPR050275">
    <property type="entry name" value="PGM_Phosphatase"/>
</dbReference>
<dbReference type="PANTHER" id="PTHR48100">
    <property type="entry name" value="BROAD-SPECIFICITY PHOSPHATASE YOR283W-RELATED"/>
    <property type="match status" value="1"/>
</dbReference>
<dbReference type="CDD" id="cd07067">
    <property type="entry name" value="HP_PGM_like"/>
    <property type="match status" value="1"/>
</dbReference>
<dbReference type="SUPFAM" id="SSF53254">
    <property type="entry name" value="Phosphoglycerate mutase-like"/>
    <property type="match status" value="1"/>
</dbReference>
<gene>
    <name evidence="5" type="ORF">IAA98_12095</name>
</gene>
<feature type="active site" description="Tele-phosphohistidine intermediate" evidence="3">
    <location>
        <position position="9"/>
    </location>
</feature>
<dbReference type="Pfam" id="PF00300">
    <property type="entry name" value="His_Phos_1"/>
    <property type="match status" value="1"/>
</dbReference>
<dbReference type="SMART" id="SM00855">
    <property type="entry name" value="PGAM"/>
    <property type="match status" value="1"/>
</dbReference>
<keyword evidence="1" id="KW-0324">Glycolysis</keyword>
<feature type="active site" description="Proton donor/acceptor" evidence="3">
    <location>
        <position position="84"/>
    </location>
</feature>
<evidence type="ECO:0000256" key="2">
    <source>
        <dbReference type="ARBA" id="ARBA00023235"/>
    </source>
</evidence>
<dbReference type="PANTHER" id="PTHR48100:SF1">
    <property type="entry name" value="HISTIDINE PHOSPHATASE FAMILY PROTEIN-RELATED"/>
    <property type="match status" value="1"/>
</dbReference>
<proteinExistence type="predicted"/>
<reference evidence="5" key="2">
    <citation type="journal article" date="2021" name="PeerJ">
        <title>Extensive microbial diversity within the chicken gut microbiome revealed by metagenomics and culture.</title>
        <authorList>
            <person name="Gilroy R."/>
            <person name="Ravi A."/>
            <person name="Getino M."/>
            <person name="Pursley I."/>
            <person name="Horton D.L."/>
            <person name="Alikhan N.F."/>
            <person name="Baker D."/>
            <person name="Gharbi K."/>
            <person name="Hall N."/>
            <person name="Watson M."/>
            <person name="Adriaenssens E.M."/>
            <person name="Foster-Nyarko E."/>
            <person name="Jarju S."/>
            <person name="Secka A."/>
            <person name="Antonio M."/>
            <person name="Oren A."/>
            <person name="Chaudhuri R.R."/>
            <person name="La Ragione R."/>
            <person name="Hildebrand F."/>
            <person name="Pallen M.J."/>
        </authorList>
    </citation>
    <scope>NUCLEOTIDE SEQUENCE</scope>
    <source>
        <strain evidence="5">ChiGjej1B1-24693</strain>
    </source>
</reference>
<name>A0A9D1GZK0_9ACTN</name>
<evidence type="ECO:0000256" key="1">
    <source>
        <dbReference type="ARBA" id="ARBA00023152"/>
    </source>
</evidence>
<dbReference type="InterPro" id="IPR013078">
    <property type="entry name" value="His_Pase_superF_clade-1"/>
</dbReference>
<comment type="caution">
    <text evidence="5">The sequence shown here is derived from an EMBL/GenBank/DDBJ whole genome shotgun (WGS) entry which is preliminary data.</text>
</comment>
<dbReference type="Proteomes" id="UP000886842">
    <property type="component" value="Unassembled WGS sequence"/>
</dbReference>
<evidence type="ECO:0000313" key="5">
    <source>
        <dbReference type="EMBL" id="HIT76317.1"/>
    </source>
</evidence>
<evidence type="ECO:0000256" key="4">
    <source>
        <dbReference type="PIRSR" id="PIRSR613078-2"/>
    </source>
</evidence>
<dbReference type="AlphaFoldDB" id="A0A9D1GZK0"/>
<dbReference type="EMBL" id="DVLP01000357">
    <property type="protein sequence ID" value="HIT76317.1"/>
    <property type="molecule type" value="Genomic_DNA"/>
</dbReference>
<evidence type="ECO:0000313" key="6">
    <source>
        <dbReference type="Proteomes" id="UP000886842"/>
    </source>
</evidence>
<evidence type="ECO:0000256" key="3">
    <source>
        <dbReference type="PIRSR" id="PIRSR613078-1"/>
    </source>
</evidence>
<feature type="binding site" evidence="4">
    <location>
        <position position="60"/>
    </location>
    <ligand>
        <name>substrate</name>
    </ligand>
</feature>
<accession>A0A9D1GZK0</accession>